<dbReference type="SUPFAM" id="SSF49265">
    <property type="entry name" value="Fibronectin type III"/>
    <property type="match status" value="1"/>
</dbReference>
<keyword evidence="1 2" id="KW-0732">Signal</keyword>
<accession>A0A327YV04</accession>
<dbReference type="EMBL" id="QLMI01000001">
    <property type="protein sequence ID" value="RAK25054.1"/>
    <property type="molecule type" value="Genomic_DNA"/>
</dbReference>
<dbReference type="PROSITE" id="PS50853">
    <property type="entry name" value="FN3"/>
    <property type="match status" value="1"/>
</dbReference>
<reference evidence="4 5" key="1">
    <citation type="submission" date="2018-06" db="EMBL/GenBank/DDBJ databases">
        <title>Genomic Encyclopedia of Type Strains, Phase III (KMG-III): the genomes of soil and plant-associated and newly described type strains.</title>
        <authorList>
            <person name="Whitman W."/>
        </authorList>
    </citation>
    <scope>NUCLEOTIDE SEQUENCE [LARGE SCALE GENOMIC DNA]</scope>
    <source>
        <strain evidence="4 5">CGMCC 1.12398</strain>
    </source>
</reference>
<dbReference type="InterPro" id="IPR013320">
    <property type="entry name" value="ConA-like_dom_sf"/>
</dbReference>
<protein>
    <submittedName>
        <fullName evidence="4">Putative secreted protein (Por secretion system target)</fullName>
    </submittedName>
</protein>
<dbReference type="Pfam" id="PF18962">
    <property type="entry name" value="Por_Secre_tail"/>
    <property type="match status" value="1"/>
</dbReference>
<dbReference type="GO" id="GO:0004553">
    <property type="term" value="F:hydrolase activity, hydrolyzing O-glycosyl compounds"/>
    <property type="evidence" value="ECO:0007669"/>
    <property type="project" value="UniProtKB-ARBA"/>
</dbReference>
<name>A0A327YV04_9FLAO</name>
<dbReference type="InterPro" id="IPR003961">
    <property type="entry name" value="FN3_dom"/>
</dbReference>
<dbReference type="NCBIfam" id="TIGR04183">
    <property type="entry name" value="Por_Secre_tail"/>
    <property type="match status" value="1"/>
</dbReference>
<dbReference type="Proteomes" id="UP000249620">
    <property type="component" value="Unassembled WGS sequence"/>
</dbReference>
<feature type="domain" description="Fibronectin type-III" evidence="3">
    <location>
        <begin position="645"/>
        <end position="737"/>
    </location>
</feature>
<evidence type="ECO:0000259" key="3">
    <source>
        <dbReference type="PROSITE" id="PS50853"/>
    </source>
</evidence>
<evidence type="ECO:0000256" key="2">
    <source>
        <dbReference type="SAM" id="SignalP"/>
    </source>
</evidence>
<dbReference type="GO" id="GO:0005975">
    <property type="term" value="P:carbohydrate metabolic process"/>
    <property type="evidence" value="ECO:0007669"/>
    <property type="project" value="UniProtKB-ARBA"/>
</dbReference>
<dbReference type="Gene3D" id="2.60.120.380">
    <property type="match status" value="1"/>
</dbReference>
<dbReference type="Pfam" id="PF23759">
    <property type="entry name" value="GBD_T9SS_assoc"/>
    <property type="match status" value="1"/>
</dbReference>
<dbReference type="OrthoDB" id="975384at2"/>
<proteinExistence type="predicted"/>
<evidence type="ECO:0000313" key="4">
    <source>
        <dbReference type="EMBL" id="RAK25054.1"/>
    </source>
</evidence>
<dbReference type="RefSeq" id="WP_111565633.1">
    <property type="nucleotide sequence ID" value="NZ_QLMI01000001.1"/>
</dbReference>
<dbReference type="InterPro" id="IPR036116">
    <property type="entry name" value="FN3_sf"/>
</dbReference>
<dbReference type="CDD" id="cd00063">
    <property type="entry name" value="FN3"/>
    <property type="match status" value="1"/>
</dbReference>
<keyword evidence="5" id="KW-1185">Reference proteome</keyword>
<dbReference type="Gene3D" id="2.60.40.10">
    <property type="entry name" value="Immunoglobulins"/>
    <property type="match status" value="2"/>
</dbReference>
<dbReference type="InterPro" id="IPR011628">
    <property type="entry name" value="Cleaved_adhesin"/>
</dbReference>
<dbReference type="SUPFAM" id="SSF49899">
    <property type="entry name" value="Concanavalin A-like lectins/glucanases"/>
    <property type="match status" value="1"/>
</dbReference>
<dbReference type="SMART" id="SM00060">
    <property type="entry name" value="FN3"/>
    <property type="match status" value="2"/>
</dbReference>
<evidence type="ECO:0000256" key="1">
    <source>
        <dbReference type="ARBA" id="ARBA00022729"/>
    </source>
</evidence>
<dbReference type="Gene3D" id="2.60.120.200">
    <property type="match status" value="2"/>
</dbReference>
<organism evidence="4 5">
    <name type="scientific">Flavobacterium aquaticum</name>
    <dbReference type="NCBI Taxonomy" id="1236486"/>
    <lineage>
        <taxon>Bacteria</taxon>
        <taxon>Pseudomonadati</taxon>
        <taxon>Bacteroidota</taxon>
        <taxon>Flavobacteriia</taxon>
        <taxon>Flavobacteriales</taxon>
        <taxon>Flavobacteriaceae</taxon>
        <taxon>Flavobacterium</taxon>
    </lineage>
</organism>
<feature type="chain" id="PRO_5016374467" evidence="2">
    <location>
        <begin position="20"/>
        <end position="1452"/>
    </location>
</feature>
<feature type="signal peptide" evidence="2">
    <location>
        <begin position="1"/>
        <end position="19"/>
    </location>
</feature>
<dbReference type="Pfam" id="PF07675">
    <property type="entry name" value="Cleaved_Adhesin"/>
    <property type="match status" value="1"/>
</dbReference>
<sequence>MKKITLFLFALFTCWQINAQVSSYAFSQSSGTYTPITGGTLAASGASLDDTILSVTLPTAFAYNGNSITTVGFSPNGYLIMGNTTTHGYTPLSSTATSNGVISGLGMDLVSNTATSELRWEQIGNEIIFQWKEFRRYLATPESINFQIRLNTSNGQINVVYDAPTTVVASETRIPQVGLRGTANADYNARRLTTSVPDATPSWNDTAAATSNAHNVRFTNTAPAAFPSSGLTFTWSPPVPCSGAPVAGTVTPALQNVCTGVVPANLVGSGYSSGVTGLTFQWEESNDDGATDAWAPVVGGTGATTATYTPPAFSGTPIYYRLNVTCTNSSSSAQTASVLVSAPITPTNQITAVTIPAGTVNYAQAVVNWTNGNGNRRVVYISNSATFTDPVNGNAPALTANTVYSGSGQQIIFDGTGTTVTVTGLATGTQYYIKAYEYVRCGSGPYDYYYNVTTGTNIGTFTTCGVYAVPALEDFTAYVPGCWQEADNGNLTTGPATFGTSSWAADGFGNVGTTGAMRVNLDFTGDNDWILSPLYTIPANYELKFDASANQWGTNPIAPTTPWEADDFVEVLVSTGTTNWNVLYTYNNTNVPSNTGTPNIIDLDAYAGQTVRFAFRGVEGGTDGGADIELIVDNFELRETPPCVEPTTLSATNITFSSADLSWVDPSGTQFDYYYVVQPAGGGVPAVAGDYVDIGDLPLTVNALSSNTNYEFWVRADCGGAGYSAWVGPFTFRTLCSAINTFPFVETFNTDSTTESCWLVVNGNADGDQWNMNGTTIPRNGQSAELYTDFNTVNNDYLVSPQLDLGTTAKRLKFWVRHYSNFEPDNLNVRISTTGRDIPSFASNNLLTLTTTQITTTYTEYIVDLSAYSGLVYIAFAREDAPADGWYVSIDDVTVEDAPTAPPVCATNVVATPHPTCGNYANSITWDVTSGADGYYVTIGTTTGGNDIANAVSVSGTSYNFTGNFNTTYFYTIVPYNANGSATGCTEQSFATNVNGCYCVSAPTSVDGLGITNVQIVSTNFANTVSTSPVYNDHTATPVDMSQGINNNVQISFDTGFGYDYNIVIWIDANDDFNLDASEIVYTGLAPNTPIVTHNASFVMPGTMPLGQHRMRIVATDALQTPSNPCYSGTYGETADFTVNIVAASCTPPAATTTVVPACGTAQYSIDVNVTALGSGTPSITDGTTSWPVSAIGVVNVGPFASGSSVTLTLLHGSDATCNLPLGSFNYACPPANDDCLNAQVLTPGGVFGDNDVVGTNVAATASTGETAPGCASYSGGDVWYQVTVPASGSLTIETNNNSSAISDTGLAVYSGSCGALVLVECDDDDSADGNFSLISLTGRTPGEVLFVRVWEYSNDAFGTFLVSTYDASLSSGSFDNANFTAYPNPVKDVLNVSYTTEISSIRVINMIGQEVISKNINATSTQVDMSQLSAGTYIVNVTVGDNVKTLKVVKQ</sequence>
<evidence type="ECO:0000313" key="5">
    <source>
        <dbReference type="Proteomes" id="UP000249620"/>
    </source>
</evidence>
<dbReference type="NCBIfam" id="NF038128">
    <property type="entry name" value="choice_anch_J"/>
    <property type="match status" value="1"/>
</dbReference>
<dbReference type="InterPro" id="IPR013783">
    <property type="entry name" value="Ig-like_fold"/>
</dbReference>
<dbReference type="InterPro" id="IPR045474">
    <property type="entry name" value="GEVED"/>
</dbReference>
<gene>
    <name evidence="4" type="ORF">B0I03_101214</name>
</gene>
<dbReference type="Pfam" id="PF20009">
    <property type="entry name" value="GEVED"/>
    <property type="match status" value="1"/>
</dbReference>
<dbReference type="Pfam" id="PF00041">
    <property type="entry name" value="fn3"/>
    <property type="match status" value="1"/>
</dbReference>
<dbReference type="InterPro" id="IPR026444">
    <property type="entry name" value="Secre_tail"/>
</dbReference>
<comment type="caution">
    <text evidence="4">The sequence shown here is derived from an EMBL/GenBank/DDBJ whole genome shotgun (WGS) entry which is preliminary data.</text>
</comment>
<dbReference type="InterPro" id="IPR056600">
    <property type="entry name" value="GBD_T9SS_assoc"/>
</dbReference>